<name>A0ABT1SZT4_9SPHI</name>
<organism evidence="2 3">
    <name type="scientific">Mucilaginibacter aquariorum</name>
    <dbReference type="NCBI Taxonomy" id="2967225"/>
    <lineage>
        <taxon>Bacteria</taxon>
        <taxon>Pseudomonadati</taxon>
        <taxon>Bacteroidota</taxon>
        <taxon>Sphingobacteriia</taxon>
        <taxon>Sphingobacteriales</taxon>
        <taxon>Sphingobacteriaceae</taxon>
        <taxon>Mucilaginibacter</taxon>
    </lineage>
</organism>
<evidence type="ECO:0000259" key="1">
    <source>
        <dbReference type="Pfam" id="PF14292"/>
    </source>
</evidence>
<dbReference type="InterPro" id="IPR025970">
    <property type="entry name" value="SusE"/>
</dbReference>
<proteinExistence type="predicted"/>
<comment type="caution">
    <text evidence="2">The sequence shown here is derived from an EMBL/GenBank/DDBJ whole genome shotgun (WGS) entry which is preliminary data.</text>
</comment>
<dbReference type="PROSITE" id="PS51257">
    <property type="entry name" value="PROKAR_LIPOPROTEIN"/>
    <property type="match status" value="1"/>
</dbReference>
<protein>
    <submittedName>
        <fullName evidence="2">SusE domain-containing protein</fullName>
    </submittedName>
</protein>
<sequence length="372" mass="40309">MKNLIRLGSIILLAIISITSCKKEGRPLNLNLTAVGNLASPDDNTDVVLDPTSDASVLFKWDAATDADGGLVLYEIAFIKEGGDFSKPVYKVVSDKGGVDPQITLTHKALNKIANTAGIPASSTGKLKWTVIASKGTNVKIASVSRTIQLDRPAGFAENPTELYLTGTATEGGTDLSKAVKLKQTEDGVFEIYTSLTAGDYILTDKNTDGGNQYYIENGIIKAGNTPITVSGAKKTYRLNFDFTSATSKSMEIQSIGLYMSAYGTEIGTLNYIGNSTWEAPSVDVEFYQFSWGRDERYKFIVHTAGGLEYIGSSNANNDPPAGKPASYFYLWPVTNDQWSNTYKFDPSADKANVKVDVMFKPDAYTHKVTVN</sequence>
<keyword evidence="3" id="KW-1185">Reference proteome</keyword>
<evidence type="ECO:0000313" key="2">
    <source>
        <dbReference type="EMBL" id="MCQ6957792.1"/>
    </source>
</evidence>
<evidence type="ECO:0000313" key="3">
    <source>
        <dbReference type="Proteomes" id="UP001204376"/>
    </source>
</evidence>
<gene>
    <name evidence="2" type="ORF">NPE20_07485</name>
</gene>
<reference evidence="2 3" key="1">
    <citation type="submission" date="2022-07" db="EMBL/GenBank/DDBJ databases">
        <title>Mucilaginibacter sp. JC4.</title>
        <authorList>
            <person name="Le V."/>
            <person name="Ko S.-R."/>
            <person name="Ahn C.-Y."/>
            <person name="Oh H.-M."/>
        </authorList>
    </citation>
    <scope>NUCLEOTIDE SEQUENCE [LARGE SCALE GENOMIC DNA]</scope>
    <source>
        <strain evidence="2 3">JC4</strain>
    </source>
</reference>
<dbReference type="Proteomes" id="UP001204376">
    <property type="component" value="Unassembled WGS sequence"/>
</dbReference>
<dbReference type="EMBL" id="JANHOH010000001">
    <property type="protein sequence ID" value="MCQ6957792.1"/>
    <property type="molecule type" value="Genomic_DNA"/>
</dbReference>
<feature type="domain" description="SusE outer membrane protein" evidence="1">
    <location>
        <begin position="37"/>
        <end position="131"/>
    </location>
</feature>
<dbReference type="RefSeq" id="WP_256537985.1">
    <property type="nucleotide sequence ID" value="NZ_JANHOH010000001.1"/>
</dbReference>
<accession>A0ABT1SZT4</accession>
<dbReference type="Pfam" id="PF14292">
    <property type="entry name" value="SusE"/>
    <property type="match status" value="1"/>
</dbReference>